<feature type="signal peptide" evidence="1">
    <location>
        <begin position="1"/>
        <end position="27"/>
    </location>
</feature>
<proteinExistence type="predicted"/>
<organism evidence="2 3">
    <name type="scientific">Cellvibrio mixtus</name>
    <dbReference type="NCBI Taxonomy" id="39650"/>
    <lineage>
        <taxon>Bacteria</taxon>
        <taxon>Pseudomonadati</taxon>
        <taxon>Pseudomonadota</taxon>
        <taxon>Gammaproteobacteria</taxon>
        <taxon>Cellvibrionales</taxon>
        <taxon>Cellvibrionaceae</taxon>
        <taxon>Cellvibrio</taxon>
    </lineage>
</organism>
<evidence type="ECO:0000313" key="3">
    <source>
        <dbReference type="Proteomes" id="UP000216101"/>
    </source>
</evidence>
<reference evidence="3" key="1">
    <citation type="submission" date="2017-05" db="EMBL/GenBank/DDBJ databases">
        <authorList>
            <person name="Barney B.M."/>
        </authorList>
    </citation>
    <scope>NUCLEOTIDE SEQUENCE [LARGE SCALE GENOMIC DNA]</scope>
    <source>
        <strain evidence="3">PSBB022</strain>
    </source>
</reference>
<sequence length="129" mass="13724">MKRKTSTLSAAVIALFALLVIAPMSFAESNAIATMARILTELNHYPSAEHKAALAAISEDKSNSEATRAIAKAIKNVEHKAKADDVAALKVVSETASTTAEEKQLAEIVMNLNHSLSPENKKALEALVL</sequence>
<accession>A0A266Q983</accession>
<name>A0A266Q983_9GAMM</name>
<protein>
    <submittedName>
        <fullName evidence="2">Uncharacterized protein</fullName>
    </submittedName>
</protein>
<keyword evidence="3" id="KW-1185">Reference proteome</keyword>
<dbReference type="AlphaFoldDB" id="A0A266Q983"/>
<keyword evidence="1" id="KW-0732">Signal</keyword>
<dbReference type="RefSeq" id="WP_094984098.1">
    <property type="nucleotide sequence ID" value="NZ_NHNI01000001.1"/>
</dbReference>
<evidence type="ECO:0000256" key="1">
    <source>
        <dbReference type="SAM" id="SignalP"/>
    </source>
</evidence>
<dbReference type="EMBL" id="NHNI01000001">
    <property type="protein sequence ID" value="OZY86428.1"/>
    <property type="molecule type" value="Genomic_DNA"/>
</dbReference>
<feature type="chain" id="PRO_5012537586" evidence="1">
    <location>
        <begin position="28"/>
        <end position="129"/>
    </location>
</feature>
<gene>
    <name evidence="2" type="ORF">CBP51_05210</name>
</gene>
<dbReference type="Proteomes" id="UP000216101">
    <property type="component" value="Unassembled WGS sequence"/>
</dbReference>
<evidence type="ECO:0000313" key="2">
    <source>
        <dbReference type="EMBL" id="OZY86428.1"/>
    </source>
</evidence>
<comment type="caution">
    <text evidence="2">The sequence shown here is derived from an EMBL/GenBank/DDBJ whole genome shotgun (WGS) entry which is preliminary data.</text>
</comment>